<sequence>MKPQDRAIKKQLLLMKGEVLRVKLTLELEQLRQHPLGIAGEGFKAFSSGGRMASLLSSLANVLPSESLRRWLRRGTRMLLLWKLASKLWGSR</sequence>
<proteinExistence type="predicted"/>
<dbReference type="STRING" id="332411.VI06_13970"/>
<dbReference type="RefSeq" id="WP_089085730.1">
    <property type="nucleotide sequence ID" value="NZ_AP018823.1"/>
</dbReference>
<evidence type="ECO:0000313" key="1">
    <source>
        <dbReference type="EMBL" id="BBF86520.1"/>
    </source>
</evidence>
<accession>A0A3G9GF62</accession>
<dbReference type="OrthoDB" id="8596164at2"/>
<organism evidence="1 2">
    <name type="scientific">Aquitalea magnusonii</name>
    <dbReference type="NCBI Taxonomy" id="332411"/>
    <lineage>
        <taxon>Bacteria</taxon>
        <taxon>Pseudomonadati</taxon>
        <taxon>Pseudomonadota</taxon>
        <taxon>Betaproteobacteria</taxon>
        <taxon>Neisseriales</taxon>
        <taxon>Chromobacteriaceae</taxon>
        <taxon>Aquitalea</taxon>
    </lineage>
</organism>
<reference evidence="2" key="1">
    <citation type="journal article" date="2017" name="Biotechnol. Biofuels">
        <title>Evaluation of environmental bacterial communities as a factor affecting the growth of duckweed Lemna minor.</title>
        <authorList>
            <person name="Ishizawa H."/>
            <person name="Kuroda M."/>
            <person name="Morikawa M."/>
            <person name="Ike M."/>
        </authorList>
    </citation>
    <scope>NUCLEOTIDE SEQUENCE [LARGE SCALE GENOMIC DNA]</scope>
    <source>
        <strain evidence="2">H3</strain>
    </source>
</reference>
<protein>
    <submittedName>
        <fullName evidence="1">Uncharacterized protein</fullName>
    </submittedName>
</protein>
<dbReference type="AlphaFoldDB" id="A0A3G9GF62"/>
<reference evidence="2" key="3">
    <citation type="journal article" date="2017" name="Plant Physiol. Biochem.">
        <title>Differential oxidative and antioxidative response of duckweed Lemna minor toward plant growth promoting/inhibiting bacteria.</title>
        <authorList>
            <person name="Ishizawa H."/>
            <person name="Kuroda M."/>
            <person name="Morikawa M."/>
            <person name="Ike M."/>
        </authorList>
    </citation>
    <scope>NUCLEOTIDE SEQUENCE [LARGE SCALE GENOMIC DNA]</scope>
    <source>
        <strain evidence="2">H3</strain>
    </source>
</reference>
<gene>
    <name evidence="1" type="ORF">DLM_2919</name>
</gene>
<name>A0A3G9GF62_9NEIS</name>
<keyword evidence="2" id="KW-1185">Reference proteome</keyword>
<dbReference type="KEGG" id="amah:DLM_2919"/>
<dbReference type="Proteomes" id="UP000198290">
    <property type="component" value="Chromosome"/>
</dbReference>
<reference evidence="1 2" key="2">
    <citation type="journal article" date="2017" name="Genome Announc.">
        <title>Draft genome sequence of Aquitalea magnusonii strain H3, a plant growth-promoting bacterium of duckweed Lemna minor.</title>
        <authorList>
            <person name="Ishizawa H."/>
            <person name="Kuroda M."/>
            <person name="Ike M."/>
        </authorList>
    </citation>
    <scope>NUCLEOTIDE SEQUENCE [LARGE SCALE GENOMIC DNA]</scope>
    <source>
        <strain evidence="1 2">H3</strain>
    </source>
</reference>
<dbReference type="EMBL" id="AP018823">
    <property type="protein sequence ID" value="BBF86520.1"/>
    <property type="molecule type" value="Genomic_DNA"/>
</dbReference>
<evidence type="ECO:0000313" key="2">
    <source>
        <dbReference type="Proteomes" id="UP000198290"/>
    </source>
</evidence>